<proteinExistence type="predicted"/>
<accession>A0A1S0U4S2</accession>
<dbReference type="AlphaFoldDB" id="A0A1S0U4S2"/>
<sequence>MCPVAPVEHVNGMYVQRDAHDMATSPQSRHASYPFYNIHLMNTPSWYSRALPSPPHASFILCIDSGDMYFLSCRTLIHTLVLHVLAN</sequence>
<dbReference type="CTD" id="9940793"/>
<dbReference type="RefSeq" id="XP_003138990.2">
    <property type="nucleotide sequence ID" value="XM_003138942.2"/>
</dbReference>
<evidence type="ECO:0000313" key="1">
    <source>
        <dbReference type="EMBL" id="EFO25083.2"/>
    </source>
</evidence>
<gene>
    <name evidence="1" type="ORF">LOAG_03405</name>
</gene>
<dbReference type="KEGG" id="loa:LOAG_03405"/>
<dbReference type="InParanoid" id="A0A1S0U4S2"/>
<dbReference type="GeneID" id="9940793"/>
<name>A0A1S0U4S2_LOALO</name>
<protein>
    <submittedName>
        <fullName evidence="1">Uncharacterized protein</fullName>
    </submittedName>
</protein>
<reference evidence="1" key="1">
    <citation type="submission" date="2012-04" db="EMBL/GenBank/DDBJ databases">
        <title>The Genome Sequence of Loa loa.</title>
        <authorList>
            <consortium name="The Broad Institute Genome Sequencing Platform"/>
            <consortium name="Broad Institute Genome Sequencing Center for Infectious Disease"/>
            <person name="Nutman T.B."/>
            <person name="Fink D.L."/>
            <person name="Russ C."/>
            <person name="Young S."/>
            <person name="Zeng Q."/>
            <person name="Gargeya S."/>
            <person name="Alvarado L."/>
            <person name="Berlin A."/>
            <person name="Chapman S.B."/>
            <person name="Chen Z."/>
            <person name="Freedman E."/>
            <person name="Gellesch M."/>
            <person name="Goldberg J."/>
            <person name="Griggs A."/>
            <person name="Gujja S."/>
            <person name="Heilman E.R."/>
            <person name="Heiman D."/>
            <person name="Howarth C."/>
            <person name="Mehta T."/>
            <person name="Neiman D."/>
            <person name="Pearson M."/>
            <person name="Roberts A."/>
            <person name="Saif S."/>
            <person name="Shea T."/>
            <person name="Shenoy N."/>
            <person name="Sisk P."/>
            <person name="Stolte C."/>
            <person name="Sykes S."/>
            <person name="White J."/>
            <person name="Yandava C."/>
            <person name="Haas B."/>
            <person name="Henn M.R."/>
            <person name="Nusbaum C."/>
            <person name="Birren B."/>
        </authorList>
    </citation>
    <scope>NUCLEOTIDE SEQUENCE [LARGE SCALE GENOMIC DNA]</scope>
</reference>
<organism evidence="1">
    <name type="scientific">Loa loa</name>
    <name type="common">Eye worm</name>
    <name type="synonym">Filaria loa</name>
    <dbReference type="NCBI Taxonomy" id="7209"/>
    <lineage>
        <taxon>Eukaryota</taxon>
        <taxon>Metazoa</taxon>
        <taxon>Ecdysozoa</taxon>
        <taxon>Nematoda</taxon>
        <taxon>Chromadorea</taxon>
        <taxon>Rhabditida</taxon>
        <taxon>Spirurina</taxon>
        <taxon>Spiruromorpha</taxon>
        <taxon>Filarioidea</taxon>
        <taxon>Onchocercidae</taxon>
        <taxon>Loa</taxon>
    </lineage>
</organism>
<dbReference type="EMBL" id="JH712208">
    <property type="protein sequence ID" value="EFO25083.2"/>
    <property type="molecule type" value="Genomic_DNA"/>
</dbReference>